<dbReference type="PANTHER" id="PTHR43029:SF11">
    <property type="entry name" value="AMMONIUM TRANSPORTER"/>
    <property type="match status" value="1"/>
</dbReference>
<dbReference type="GO" id="GO:0005886">
    <property type="term" value="C:plasma membrane"/>
    <property type="evidence" value="ECO:0007669"/>
    <property type="project" value="TreeGrafter"/>
</dbReference>
<dbReference type="EMBL" id="JAPFFK010000019">
    <property type="protein sequence ID" value="KAJ6685016.1"/>
    <property type="molecule type" value="Genomic_DNA"/>
</dbReference>
<evidence type="ECO:0000313" key="10">
    <source>
        <dbReference type="Proteomes" id="UP001151532"/>
    </source>
</evidence>
<keyword evidence="5 7" id="KW-0472">Membrane</keyword>
<comment type="similarity">
    <text evidence="2">Belongs to the ammonia transporter channel (TC 1.A.11.2) family.</text>
</comment>
<dbReference type="Proteomes" id="UP001151532">
    <property type="component" value="Chromosome 2"/>
</dbReference>
<dbReference type="GO" id="GO:0008519">
    <property type="term" value="F:ammonium channel activity"/>
    <property type="evidence" value="ECO:0007669"/>
    <property type="project" value="InterPro"/>
</dbReference>
<keyword evidence="4 7" id="KW-1133">Transmembrane helix</keyword>
<feature type="transmembrane region" description="Helical" evidence="7">
    <location>
        <begin position="12"/>
        <end position="31"/>
    </location>
</feature>
<gene>
    <name evidence="9" type="ORF">OIU79_015153</name>
</gene>
<evidence type="ECO:0000256" key="2">
    <source>
        <dbReference type="ARBA" id="ARBA00005887"/>
    </source>
</evidence>
<reference evidence="9" key="1">
    <citation type="submission" date="2022-11" db="EMBL/GenBank/DDBJ databases">
        <authorList>
            <person name="Hyden B.L."/>
            <person name="Feng K."/>
            <person name="Yates T."/>
            <person name="Jawdy S."/>
            <person name="Smart L.B."/>
            <person name="Muchero W."/>
        </authorList>
    </citation>
    <scope>NUCLEOTIDE SEQUENCE</scope>
    <source>
        <tissue evidence="9">Shoot tip</tissue>
    </source>
</reference>
<feature type="transmembrane region" description="Helical" evidence="7">
    <location>
        <begin position="38"/>
        <end position="59"/>
    </location>
</feature>
<feature type="domain" description="Ammonium transporter AmtB-like" evidence="8">
    <location>
        <begin position="102"/>
        <end position="136"/>
    </location>
</feature>
<sequence length="270" mass="29988">MDEQGDSTWQLTAATLVRLQSVPGLVILYVSIVKKQRVVNSALMALNAFASVLVCWGYHMSFGDKMTRFLGRPDISLGPGFSWVLAQCAHGLFPDCVCCDHLDSDGWLAKLGIVDYSGGYVIHLSSGVAGFTAAYWVLGCFGWDGVVSTVVILHCQYRCISGRSYNSRLHSHQLVDLAPSWHPFLRKALCHRSHAKHDHWSSLCHPSCRSAVPLRLSDENCKLLMMPFMEKRRMHCGVMGRSTSRSRHNSVYGAEDFPQDVPKGGQVEMA</sequence>
<keyword evidence="10" id="KW-1185">Reference proteome</keyword>
<evidence type="ECO:0000313" key="9">
    <source>
        <dbReference type="EMBL" id="KAJ6685016.1"/>
    </source>
</evidence>
<name>A0A9Q0PB42_SALPP</name>
<evidence type="ECO:0000256" key="6">
    <source>
        <dbReference type="SAM" id="MobiDB-lite"/>
    </source>
</evidence>
<dbReference type="InterPro" id="IPR024041">
    <property type="entry name" value="NH4_transpt_AmtB-like_dom"/>
</dbReference>
<dbReference type="InterPro" id="IPR001905">
    <property type="entry name" value="Ammonium_transpt"/>
</dbReference>
<dbReference type="AlphaFoldDB" id="A0A9Q0PB42"/>
<dbReference type="PANTHER" id="PTHR43029">
    <property type="entry name" value="AMMONIUM TRANSPORTER MEP2"/>
    <property type="match status" value="1"/>
</dbReference>
<proteinExistence type="inferred from homology"/>
<protein>
    <submittedName>
        <fullName evidence="9">AMMONIUM TRANSPORTER MEP2</fullName>
    </submittedName>
</protein>
<comment type="subcellular location">
    <subcellularLocation>
        <location evidence="1">Membrane</location>
        <topology evidence="1">Multi-pass membrane protein</topology>
    </subcellularLocation>
</comment>
<evidence type="ECO:0000256" key="7">
    <source>
        <dbReference type="SAM" id="Phobius"/>
    </source>
</evidence>
<feature type="region of interest" description="Disordered" evidence="6">
    <location>
        <begin position="241"/>
        <end position="270"/>
    </location>
</feature>
<organism evidence="9 10">
    <name type="scientific">Salix purpurea</name>
    <name type="common">Purple osier willow</name>
    <dbReference type="NCBI Taxonomy" id="77065"/>
    <lineage>
        <taxon>Eukaryota</taxon>
        <taxon>Viridiplantae</taxon>
        <taxon>Streptophyta</taxon>
        <taxon>Embryophyta</taxon>
        <taxon>Tracheophyta</taxon>
        <taxon>Spermatophyta</taxon>
        <taxon>Magnoliopsida</taxon>
        <taxon>eudicotyledons</taxon>
        <taxon>Gunneridae</taxon>
        <taxon>Pentapetalae</taxon>
        <taxon>rosids</taxon>
        <taxon>fabids</taxon>
        <taxon>Malpighiales</taxon>
        <taxon>Salicaceae</taxon>
        <taxon>Saliceae</taxon>
        <taxon>Salix</taxon>
    </lineage>
</organism>
<dbReference type="Gene3D" id="1.10.3430.10">
    <property type="entry name" value="Ammonium transporter AmtB like domains"/>
    <property type="match status" value="1"/>
</dbReference>
<evidence type="ECO:0000259" key="8">
    <source>
        <dbReference type="Pfam" id="PF00909"/>
    </source>
</evidence>
<dbReference type="Pfam" id="PF00909">
    <property type="entry name" value="Ammonium_transp"/>
    <property type="match status" value="1"/>
</dbReference>
<dbReference type="InterPro" id="IPR029020">
    <property type="entry name" value="Ammonium/urea_transptr"/>
</dbReference>
<feature type="transmembrane region" description="Helical" evidence="7">
    <location>
        <begin position="133"/>
        <end position="153"/>
    </location>
</feature>
<reference evidence="9" key="2">
    <citation type="journal article" date="2023" name="Int. J. Mol. Sci.">
        <title>De Novo Assembly and Annotation of 11 Diverse Shrub Willow (Salix) Genomes Reveals Novel Gene Organization in Sex-Linked Regions.</title>
        <authorList>
            <person name="Hyden B."/>
            <person name="Feng K."/>
            <person name="Yates T.B."/>
            <person name="Jawdy S."/>
            <person name="Cereghino C."/>
            <person name="Smart L.B."/>
            <person name="Muchero W."/>
        </authorList>
    </citation>
    <scope>NUCLEOTIDE SEQUENCE</scope>
    <source>
        <tissue evidence="9">Shoot tip</tissue>
    </source>
</reference>
<evidence type="ECO:0000256" key="5">
    <source>
        <dbReference type="ARBA" id="ARBA00023136"/>
    </source>
</evidence>
<evidence type="ECO:0000256" key="3">
    <source>
        <dbReference type="ARBA" id="ARBA00022692"/>
    </source>
</evidence>
<dbReference type="OrthoDB" id="534912at2759"/>
<dbReference type="SUPFAM" id="SSF111352">
    <property type="entry name" value="Ammonium transporter"/>
    <property type="match status" value="1"/>
</dbReference>
<keyword evidence="3 7" id="KW-0812">Transmembrane</keyword>
<evidence type="ECO:0000256" key="1">
    <source>
        <dbReference type="ARBA" id="ARBA00004141"/>
    </source>
</evidence>
<evidence type="ECO:0000256" key="4">
    <source>
        <dbReference type="ARBA" id="ARBA00022989"/>
    </source>
</evidence>
<accession>A0A9Q0PB42</accession>
<comment type="caution">
    <text evidence="9">The sequence shown here is derived from an EMBL/GenBank/DDBJ whole genome shotgun (WGS) entry which is preliminary data.</text>
</comment>